<evidence type="ECO:0000313" key="1">
    <source>
        <dbReference type="EMBL" id="TFK63507.1"/>
    </source>
</evidence>
<name>A0ACD3AD51_9AGAR</name>
<reference evidence="1 2" key="1">
    <citation type="journal article" date="2019" name="Nat. Ecol. Evol.">
        <title>Megaphylogeny resolves global patterns of mushroom evolution.</title>
        <authorList>
            <person name="Varga T."/>
            <person name="Krizsan K."/>
            <person name="Foldi C."/>
            <person name="Dima B."/>
            <person name="Sanchez-Garcia M."/>
            <person name="Sanchez-Ramirez S."/>
            <person name="Szollosi G.J."/>
            <person name="Szarkandi J.G."/>
            <person name="Papp V."/>
            <person name="Albert L."/>
            <person name="Andreopoulos W."/>
            <person name="Angelini C."/>
            <person name="Antonin V."/>
            <person name="Barry K.W."/>
            <person name="Bougher N.L."/>
            <person name="Buchanan P."/>
            <person name="Buyck B."/>
            <person name="Bense V."/>
            <person name="Catcheside P."/>
            <person name="Chovatia M."/>
            <person name="Cooper J."/>
            <person name="Damon W."/>
            <person name="Desjardin D."/>
            <person name="Finy P."/>
            <person name="Geml J."/>
            <person name="Haridas S."/>
            <person name="Hughes K."/>
            <person name="Justo A."/>
            <person name="Karasinski D."/>
            <person name="Kautmanova I."/>
            <person name="Kiss B."/>
            <person name="Kocsube S."/>
            <person name="Kotiranta H."/>
            <person name="LaButti K.M."/>
            <person name="Lechner B.E."/>
            <person name="Liimatainen K."/>
            <person name="Lipzen A."/>
            <person name="Lukacs Z."/>
            <person name="Mihaltcheva S."/>
            <person name="Morgado L.N."/>
            <person name="Niskanen T."/>
            <person name="Noordeloos M.E."/>
            <person name="Ohm R.A."/>
            <person name="Ortiz-Santana B."/>
            <person name="Ovrebo C."/>
            <person name="Racz N."/>
            <person name="Riley R."/>
            <person name="Savchenko A."/>
            <person name="Shiryaev A."/>
            <person name="Soop K."/>
            <person name="Spirin V."/>
            <person name="Szebenyi C."/>
            <person name="Tomsovsky M."/>
            <person name="Tulloss R.E."/>
            <person name="Uehling J."/>
            <person name="Grigoriev I.V."/>
            <person name="Vagvolgyi C."/>
            <person name="Papp T."/>
            <person name="Martin F.M."/>
            <person name="Miettinen O."/>
            <person name="Hibbett D.S."/>
            <person name="Nagy L.G."/>
        </authorList>
    </citation>
    <scope>NUCLEOTIDE SEQUENCE [LARGE SCALE GENOMIC DNA]</scope>
    <source>
        <strain evidence="1 2">NL-1719</strain>
    </source>
</reference>
<feature type="non-terminal residue" evidence="1">
    <location>
        <position position="88"/>
    </location>
</feature>
<proteinExistence type="predicted"/>
<keyword evidence="2" id="KW-1185">Reference proteome</keyword>
<protein>
    <submittedName>
        <fullName evidence="1">Uncharacterized protein</fullName>
    </submittedName>
</protein>
<evidence type="ECO:0000313" key="2">
    <source>
        <dbReference type="Proteomes" id="UP000308600"/>
    </source>
</evidence>
<sequence length="88" mass="10298">KLQDLRAKRNALLPIGSLLPEILSQVFSFALIAENGNRRSEDLIPLTWVCRQWRDIAFEYPILWSSIDRTLKENWVLAFLQRSKEADL</sequence>
<accession>A0ACD3AD51</accession>
<gene>
    <name evidence="1" type="ORF">BDN72DRAFT_742772</name>
</gene>
<feature type="non-terminal residue" evidence="1">
    <location>
        <position position="1"/>
    </location>
</feature>
<dbReference type="Proteomes" id="UP000308600">
    <property type="component" value="Unassembled WGS sequence"/>
</dbReference>
<dbReference type="EMBL" id="ML208519">
    <property type="protein sequence ID" value="TFK63507.1"/>
    <property type="molecule type" value="Genomic_DNA"/>
</dbReference>
<organism evidence="1 2">
    <name type="scientific">Pluteus cervinus</name>
    <dbReference type="NCBI Taxonomy" id="181527"/>
    <lineage>
        <taxon>Eukaryota</taxon>
        <taxon>Fungi</taxon>
        <taxon>Dikarya</taxon>
        <taxon>Basidiomycota</taxon>
        <taxon>Agaricomycotina</taxon>
        <taxon>Agaricomycetes</taxon>
        <taxon>Agaricomycetidae</taxon>
        <taxon>Agaricales</taxon>
        <taxon>Pluteineae</taxon>
        <taxon>Pluteaceae</taxon>
        <taxon>Pluteus</taxon>
    </lineage>
</organism>